<evidence type="ECO:0000313" key="1">
    <source>
        <dbReference type="EMBL" id="GBM70761.1"/>
    </source>
</evidence>
<sequence length="101" mass="11774">MLSPFLLPPFSFPLLQIPGMKRHTASHPHKAEETLTMDGSLVPEFRLISSFFQVHWWYFIRLEDRGPLRPRASSEFPTLCVYYVGAYSTLWENSVRAFIVI</sequence>
<reference evidence="1 2" key="1">
    <citation type="journal article" date="2019" name="Sci. Rep.">
        <title>Orb-weaving spider Araneus ventricosus genome elucidates the spidroin gene catalogue.</title>
        <authorList>
            <person name="Kono N."/>
            <person name="Nakamura H."/>
            <person name="Ohtoshi R."/>
            <person name="Moran D.A.P."/>
            <person name="Shinohara A."/>
            <person name="Yoshida Y."/>
            <person name="Fujiwara M."/>
            <person name="Mori M."/>
            <person name="Tomita M."/>
            <person name="Arakawa K."/>
        </authorList>
    </citation>
    <scope>NUCLEOTIDE SEQUENCE [LARGE SCALE GENOMIC DNA]</scope>
</reference>
<keyword evidence="2" id="KW-1185">Reference proteome</keyword>
<dbReference type="EMBL" id="BGPR01002272">
    <property type="protein sequence ID" value="GBM70761.1"/>
    <property type="molecule type" value="Genomic_DNA"/>
</dbReference>
<comment type="caution">
    <text evidence="1">The sequence shown here is derived from an EMBL/GenBank/DDBJ whole genome shotgun (WGS) entry which is preliminary data.</text>
</comment>
<gene>
    <name evidence="1" type="ORF">AVEN_217388_1</name>
</gene>
<proteinExistence type="predicted"/>
<protein>
    <submittedName>
        <fullName evidence="1">Uncharacterized protein</fullName>
    </submittedName>
</protein>
<name>A0A4Y2HZ84_ARAVE</name>
<evidence type="ECO:0000313" key="2">
    <source>
        <dbReference type="Proteomes" id="UP000499080"/>
    </source>
</evidence>
<organism evidence="1 2">
    <name type="scientific">Araneus ventricosus</name>
    <name type="common">Orbweaver spider</name>
    <name type="synonym">Epeira ventricosa</name>
    <dbReference type="NCBI Taxonomy" id="182803"/>
    <lineage>
        <taxon>Eukaryota</taxon>
        <taxon>Metazoa</taxon>
        <taxon>Ecdysozoa</taxon>
        <taxon>Arthropoda</taxon>
        <taxon>Chelicerata</taxon>
        <taxon>Arachnida</taxon>
        <taxon>Araneae</taxon>
        <taxon>Araneomorphae</taxon>
        <taxon>Entelegynae</taxon>
        <taxon>Araneoidea</taxon>
        <taxon>Araneidae</taxon>
        <taxon>Araneus</taxon>
    </lineage>
</organism>
<accession>A0A4Y2HZ84</accession>
<dbReference type="AlphaFoldDB" id="A0A4Y2HZ84"/>
<dbReference type="Proteomes" id="UP000499080">
    <property type="component" value="Unassembled WGS sequence"/>
</dbReference>